<protein>
    <submittedName>
        <fullName evidence="11 12">Uncharacterized protein</fullName>
    </submittedName>
</protein>
<dbReference type="SUPFAM" id="SSF57184">
    <property type="entry name" value="Growth factor receptor domain"/>
    <property type="match status" value="2"/>
</dbReference>
<evidence type="ECO:0000256" key="3">
    <source>
        <dbReference type="ARBA" id="ARBA00022737"/>
    </source>
</evidence>
<reference evidence="11 13" key="2">
    <citation type="journal article" date="2013" name="Nature">
        <title>Insights into bilaterian evolution from three spiralian genomes.</title>
        <authorList>
            <person name="Simakov O."/>
            <person name="Marletaz F."/>
            <person name="Cho S.J."/>
            <person name="Edsinger-Gonzales E."/>
            <person name="Havlak P."/>
            <person name="Hellsten U."/>
            <person name="Kuo D.H."/>
            <person name="Larsson T."/>
            <person name="Lv J."/>
            <person name="Arendt D."/>
            <person name="Savage R."/>
            <person name="Osoegawa K."/>
            <person name="de Jong P."/>
            <person name="Grimwood J."/>
            <person name="Chapman J.A."/>
            <person name="Shapiro H."/>
            <person name="Aerts A."/>
            <person name="Otillar R.P."/>
            <person name="Terry A.Y."/>
            <person name="Boore J.L."/>
            <person name="Grigoriev I.V."/>
            <person name="Lindberg D.R."/>
            <person name="Seaver E.C."/>
            <person name="Weisblat D.A."/>
            <person name="Putnam N.H."/>
            <person name="Rokhsar D.S."/>
        </authorList>
    </citation>
    <scope>NUCLEOTIDE SEQUENCE</scope>
</reference>
<dbReference type="InterPro" id="IPR009030">
    <property type="entry name" value="Growth_fac_rcpt_cys_sf"/>
</dbReference>
<feature type="domain" description="EGF-like" evidence="9">
    <location>
        <begin position="823"/>
        <end position="864"/>
    </location>
</feature>
<organism evidence="12 13">
    <name type="scientific">Helobdella robusta</name>
    <name type="common">Californian leech</name>
    <dbReference type="NCBI Taxonomy" id="6412"/>
    <lineage>
        <taxon>Eukaryota</taxon>
        <taxon>Metazoa</taxon>
        <taxon>Spiralia</taxon>
        <taxon>Lophotrochozoa</taxon>
        <taxon>Annelida</taxon>
        <taxon>Clitellata</taxon>
        <taxon>Hirudinea</taxon>
        <taxon>Rhynchobdellida</taxon>
        <taxon>Glossiphoniidae</taxon>
        <taxon>Helobdella</taxon>
    </lineage>
</organism>
<dbReference type="SUPFAM" id="SSF57196">
    <property type="entry name" value="EGF/Laminin"/>
    <property type="match status" value="2"/>
</dbReference>
<dbReference type="InterPro" id="IPR000152">
    <property type="entry name" value="EGF-type_Asp/Asn_hydroxyl_site"/>
</dbReference>
<evidence type="ECO:0000259" key="9">
    <source>
        <dbReference type="PROSITE" id="PS50026"/>
    </source>
</evidence>
<evidence type="ECO:0000256" key="1">
    <source>
        <dbReference type="ARBA" id="ARBA00022536"/>
    </source>
</evidence>
<dbReference type="PROSITE" id="PS50026">
    <property type="entry name" value="EGF_3"/>
    <property type="match status" value="6"/>
</dbReference>
<dbReference type="PROSITE" id="PS51212">
    <property type="entry name" value="WSC"/>
    <property type="match status" value="1"/>
</dbReference>
<dbReference type="Gene3D" id="2.10.25.10">
    <property type="entry name" value="Laminin"/>
    <property type="match status" value="8"/>
</dbReference>
<dbReference type="Gene3D" id="2.60.120.260">
    <property type="entry name" value="Galactose-binding domain-like"/>
    <property type="match status" value="2"/>
</dbReference>
<evidence type="ECO:0000259" key="10">
    <source>
        <dbReference type="PROSITE" id="PS51212"/>
    </source>
</evidence>
<feature type="domain" description="WSC" evidence="10">
    <location>
        <begin position="375"/>
        <end position="466"/>
    </location>
</feature>
<evidence type="ECO:0000256" key="8">
    <source>
        <dbReference type="SAM" id="SignalP"/>
    </source>
</evidence>
<dbReference type="EMBL" id="KB097495">
    <property type="protein sequence ID" value="ESN96316.1"/>
    <property type="molecule type" value="Genomic_DNA"/>
</dbReference>
<dbReference type="eggNOG" id="KOG1217">
    <property type="taxonomic scope" value="Eukaryota"/>
</dbReference>
<dbReference type="InterPro" id="IPR049883">
    <property type="entry name" value="NOTCH1_EGF-like"/>
</dbReference>
<dbReference type="InParanoid" id="T1FQR7"/>
<evidence type="ECO:0000256" key="6">
    <source>
        <dbReference type="PROSITE-ProRule" id="PRU00076"/>
    </source>
</evidence>
<feature type="chain" id="PRO_5010980891" evidence="8">
    <location>
        <begin position="22"/>
        <end position="994"/>
    </location>
</feature>
<keyword evidence="7" id="KW-0812">Transmembrane</keyword>
<dbReference type="PROSITE" id="PS01186">
    <property type="entry name" value="EGF_2"/>
    <property type="match status" value="7"/>
</dbReference>
<dbReference type="AlphaFoldDB" id="T1FQR7"/>
<dbReference type="PROSITE" id="PS00010">
    <property type="entry name" value="ASX_HYDROXYL"/>
    <property type="match status" value="5"/>
</dbReference>
<dbReference type="HOGENOM" id="CLU_300965_0_0_1"/>
<dbReference type="SMART" id="SM00321">
    <property type="entry name" value="WSC"/>
    <property type="match status" value="1"/>
</dbReference>
<evidence type="ECO:0000256" key="5">
    <source>
        <dbReference type="ARBA" id="ARBA00023180"/>
    </source>
</evidence>
<keyword evidence="13" id="KW-1185">Reference proteome</keyword>
<reference evidence="12" key="3">
    <citation type="submission" date="2015-06" db="UniProtKB">
        <authorList>
            <consortium name="EnsemblMetazoa"/>
        </authorList>
    </citation>
    <scope>IDENTIFICATION</scope>
</reference>
<dbReference type="EMBL" id="AMQM01001381">
    <property type="status" value="NOT_ANNOTATED_CDS"/>
    <property type="molecule type" value="Genomic_DNA"/>
</dbReference>
<feature type="signal peptide" evidence="8">
    <location>
        <begin position="1"/>
        <end position="21"/>
    </location>
</feature>
<dbReference type="CTD" id="20211164"/>
<accession>T1FQR7</accession>
<keyword evidence="3" id="KW-0677">Repeat</keyword>
<gene>
    <name evidence="12" type="primary">20211164</name>
    <name evidence="11" type="ORF">HELRODRAFT_189192</name>
</gene>
<feature type="transmembrane region" description="Helical" evidence="7">
    <location>
        <begin position="958"/>
        <end position="981"/>
    </location>
</feature>
<keyword evidence="2 8" id="KW-0732">Signal</keyword>
<dbReference type="InterPro" id="IPR001881">
    <property type="entry name" value="EGF-like_Ca-bd_dom"/>
</dbReference>
<dbReference type="SUPFAM" id="SSF49785">
    <property type="entry name" value="Galactose-binding domain-like"/>
    <property type="match status" value="2"/>
</dbReference>
<feature type="domain" description="EGF-like" evidence="9">
    <location>
        <begin position="642"/>
        <end position="683"/>
    </location>
</feature>
<evidence type="ECO:0000313" key="11">
    <source>
        <dbReference type="EMBL" id="ESN96316.1"/>
    </source>
</evidence>
<name>T1FQR7_HELRO</name>
<keyword evidence="7" id="KW-1133">Transmembrane helix</keyword>
<keyword evidence="1 6" id="KW-0245">EGF-like domain</keyword>
<dbReference type="CDD" id="cd00054">
    <property type="entry name" value="EGF_CA"/>
    <property type="match status" value="4"/>
</dbReference>
<dbReference type="KEGG" id="hro:HELRODRAFT_189192"/>
<dbReference type="OrthoDB" id="4405280at2759"/>
<dbReference type="PANTHER" id="PTHR24034">
    <property type="entry name" value="EGF-LIKE DOMAIN-CONTAINING PROTEIN"/>
    <property type="match status" value="1"/>
</dbReference>
<evidence type="ECO:0000313" key="13">
    <source>
        <dbReference type="Proteomes" id="UP000015101"/>
    </source>
</evidence>
<feature type="domain" description="EGF-like" evidence="9">
    <location>
        <begin position="599"/>
        <end position="641"/>
    </location>
</feature>
<keyword evidence="7" id="KW-0472">Membrane</keyword>
<dbReference type="RefSeq" id="XP_009025498.1">
    <property type="nucleotide sequence ID" value="XM_009027250.1"/>
</dbReference>
<dbReference type="InterPro" id="IPR002889">
    <property type="entry name" value="WSC_carb-bd"/>
</dbReference>
<keyword evidence="4" id="KW-1015">Disulfide bond</keyword>
<dbReference type="Pfam" id="PF07645">
    <property type="entry name" value="EGF_CA"/>
    <property type="match status" value="8"/>
</dbReference>
<dbReference type="SMART" id="SM00179">
    <property type="entry name" value="EGF_CA"/>
    <property type="match status" value="8"/>
</dbReference>
<feature type="domain" description="EGF-like" evidence="9">
    <location>
        <begin position="707"/>
        <end position="749"/>
    </location>
</feature>
<proteinExistence type="predicted"/>
<dbReference type="EnsemblMetazoa" id="HelroT189192">
    <property type="protein sequence ID" value="HelroP189192"/>
    <property type="gene ID" value="HelroG189192"/>
</dbReference>
<dbReference type="Pfam" id="PF01822">
    <property type="entry name" value="WSC"/>
    <property type="match status" value="1"/>
</dbReference>
<dbReference type="InterPro" id="IPR008979">
    <property type="entry name" value="Galactose-bd-like_sf"/>
</dbReference>
<dbReference type="InterPro" id="IPR000742">
    <property type="entry name" value="EGF"/>
</dbReference>
<feature type="domain" description="EGF-like" evidence="9">
    <location>
        <begin position="908"/>
        <end position="950"/>
    </location>
</feature>
<dbReference type="GO" id="GO:0005509">
    <property type="term" value="F:calcium ion binding"/>
    <property type="evidence" value="ECO:0007669"/>
    <property type="project" value="InterPro"/>
</dbReference>
<evidence type="ECO:0000256" key="4">
    <source>
        <dbReference type="ARBA" id="ARBA00023157"/>
    </source>
</evidence>
<dbReference type="Proteomes" id="UP000015101">
    <property type="component" value="Unassembled WGS sequence"/>
</dbReference>
<evidence type="ECO:0000313" key="12">
    <source>
        <dbReference type="EnsemblMetazoa" id="HelroP189192"/>
    </source>
</evidence>
<evidence type="ECO:0000256" key="7">
    <source>
        <dbReference type="SAM" id="Phobius"/>
    </source>
</evidence>
<reference evidence="13" key="1">
    <citation type="submission" date="2012-12" db="EMBL/GenBank/DDBJ databases">
        <authorList>
            <person name="Hellsten U."/>
            <person name="Grimwood J."/>
            <person name="Chapman J.A."/>
            <person name="Shapiro H."/>
            <person name="Aerts A."/>
            <person name="Otillar R.P."/>
            <person name="Terry A.Y."/>
            <person name="Boore J.L."/>
            <person name="Simakov O."/>
            <person name="Marletaz F."/>
            <person name="Cho S.-J."/>
            <person name="Edsinger-Gonzales E."/>
            <person name="Havlak P."/>
            <person name="Kuo D.-H."/>
            <person name="Larsson T."/>
            <person name="Lv J."/>
            <person name="Arendt D."/>
            <person name="Savage R."/>
            <person name="Osoegawa K."/>
            <person name="de Jong P."/>
            <person name="Lindberg D.R."/>
            <person name="Seaver E.C."/>
            <person name="Weisblat D.A."/>
            <person name="Putnam N.H."/>
            <person name="Grigoriev I.V."/>
            <person name="Rokhsar D.S."/>
        </authorList>
    </citation>
    <scope>NUCLEOTIDE SEQUENCE</scope>
</reference>
<dbReference type="FunFam" id="2.10.25.10:FF:000038">
    <property type="entry name" value="Fibrillin 2"/>
    <property type="match status" value="2"/>
</dbReference>
<dbReference type="InterPro" id="IPR018097">
    <property type="entry name" value="EGF_Ca-bd_CS"/>
</dbReference>
<feature type="domain" description="EGF-like" evidence="9">
    <location>
        <begin position="865"/>
        <end position="907"/>
    </location>
</feature>
<keyword evidence="5" id="KW-0325">Glycoprotein</keyword>
<dbReference type="STRING" id="6412.T1FQR7"/>
<dbReference type="SMART" id="SM00181">
    <property type="entry name" value="EGF"/>
    <property type="match status" value="10"/>
</dbReference>
<dbReference type="PANTHER" id="PTHR24034:SF89">
    <property type="entry name" value="COMPLEMENT COMPONENT C1Q RECEPTOR"/>
    <property type="match status" value="1"/>
</dbReference>
<evidence type="ECO:0000256" key="2">
    <source>
        <dbReference type="ARBA" id="ARBA00022729"/>
    </source>
</evidence>
<dbReference type="PROSITE" id="PS01187">
    <property type="entry name" value="EGF_CA"/>
    <property type="match status" value="4"/>
</dbReference>
<dbReference type="InterPro" id="IPR050751">
    <property type="entry name" value="ECM_structural_protein"/>
</dbReference>
<comment type="caution">
    <text evidence="6">Lacks conserved residue(s) required for the propagation of feature annotation.</text>
</comment>
<dbReference type="GeneID" id="20211164"/>
<dbReference type="FunFam" id="2.10.25.10:FF:000005">
    <property type="entry name" value="Fibrillin 2"/>
    <property type="match status" value="1"/>
</dbReference>
<sequence length="994" mass="109764">MALKILMVLALSSCCIIDINASVVNVSIRKPAYMTNEATGHSAKLGVDNDITTSTETLSSQTTPKWFVVDLVNAYQVKYIILYNEHSCGSCDSDMNYFNVGLTNSFNPSGTAEIRGTYDQCGWWPAPVTAADTQMSVICEDGTKFSRFIIIQQSLEVENNGASSSLQLGELMVYANDVFPQYENVAYKKKAYLSTEQVSASNCVDGNTTSFCSLGSEVYGPYMNMSHEYDWFIVDLARPYQIVYVTLHAKATDTLMNNFVVGQLSSVNPTYPTYLRGRYSVCGYGPPSYTIDAQPMRVDCNDRTSYFRYVIVQQEASQAYDGENNADKYVGCFRNFQIKLTYQESSLDTCIYICRQMNVPYASVKDSQCFCAPLNVGYLGCFIDGSLDLSADYESIPSRTIETCITYCLSRNYDYAGLQRGDTCKCGNSYGAYGKDSDSACNTNCAGNTNEECGDSLKHYLVCSKLSTSKHCTGVYHCSTGNNFTPDMTCQSHSCQPGWTGGACDKRDCQTNNGGCGIHPCSSFQIGTTTYTECVCRLGYTKSFYNDDCVLGEFFQMYVQFVLTCNTTNSICVAGSTDYSCNCKSGYQHPADNNTFCYDIDKCAASTNPCRTPSETCVNTDGSKKCPCSPGYMLSAASVCEDIDECFENKNNCTKPLSTCLNTYGSFICICPSGYVQVNNDCSDNVLYFTSSKIFFKRLSKNKFFLDIDECLYNPNACDNETTTCVNRVGTYSCKCLSGFYAKNPWTCEDIDECARNKHNCTNSTETCVNTFGSFVCQYINECKVETSSACNIATSTCFNMIDTYNCTCLDGFFNKDQWTCEDIDECALNQHNCSSPTETCINTAGSFACQCSSGFQRFNNICSDINECLDKTSPCDPQTSTCVNQIGSYNCSCFSGFQNKGQWICEDINECVKNANACNTAISTCVNNVGTFSCACFSGYVNKDQWNCEVSGERNVLFAFIGVFAAVVLTLMGVFAYWAASYQFKPARANFSE</sequence>